<dbReference type="EMBL" id="GBRH01215733">
    <property type="protein sequence ID" value="JAD82162.1"/>
    <property type="molecule type" value="Transcribed_RNA"/>
</dbReference>
<proteinExistence type="predicted"/>
<name>A0A0A9DEJ8_ARUDO</name>
<dbReference type="AlphaFoldDB" id="A0A0A9DEJ8"/>
<accession>A0A0A9DEJ8</accession>
<protein>
    <submittedName>
        <fullName evidence="1">Uncharacterized protein</fullName>
    </submittedName>
</protein>
<sequence length="91" mass="9592">MSGISANSWCGKVYTGGSRALRTVRSRNGGTVSSAAPRAVSAHELTNSMAPMPSNMQWFMAKPRVKPPHLNLVTCAVMGGISRMCLAPGTE</sequence>
<reference evidence="1" key="2">
    <citation type="journal article" date="2015" name="Data Brief">
        <title>Shoot transcriptome of the giant reed, Arundo donax.</title>
        <authorList>
            <person name="Barrero R.A."/>
            <person name="Guerrero F.D."/>
            <person name="Moolhuijzen P."/>
            <person name="Goolsby J.A."/>
            <person name="Tidwell J."/>
            <person name="Bellgard S.E."/>
            <person name="Bellgard M.I."/>
        </authorList>
    </citation>
    <scope>NUCLEOTIDE SEQUENCE</scope>
    <source>
        <tissue evidence="1">Shoot tissue taken approximately 20 cm above the soil surface</tissue>
    </source>
</reference>
<reference evidence="1" key="1">
    <citation type="submission" date="2014-09" db="EMBL/GenBank/DDBJ databases">
        <authorList>
            <person name="Magalhaes I.L.F."/>
            <person name="Oliveira U."/>
            <person name="Santos F.R."/>
            <person name="Vidigal T.H.D.A."/>
            <person name="Brescovit A.D."/>
            <person name="Santos A.J."/>
        </authorList>
    </citation>
    <scope>NUCLEOTIDE SEQUENCE</scope>
    <source>
        <tissue evidence="1">Shoot tissue taken approximately 20 cm above the soil surface</tissue>
    </source>
</reference>
<organism evidence="1">
    <name type="scientific">Arundo donax</name>
    <name type="common">Giant reed</name>
    <name type="synonym">Donax arundinaceus</name>
    <dbReference type="NCBI Taxonomy" id="35708"/>
    <lineage>
        <taxon>Eukaryota</taxon>
        <taxon>Viridiplantae</taxon>
        <taxon>Streptophyta</taxon>
        <taxon>Embryophyta</taxon>
        <taxon>Tracheophyta</taxon>
        <taxon>Spermatophyta</taxon>
        <taxon>Magnoliopsida</taxon>
        <taxon>Liliopsida</taxon>
        <taxon>Poales</taxon>
        <taxon>Poaceae</taxon>
        <taxon>PACMAD clade</taxon>
        <taxon>Arundinoideae</taxon>
        <taxon>Arundineae</taxon>
        <taxon>Arundo</taxon>
    </lineage>
</organism>
<evidence type="ECO:0000313" key="1">
    <source>
        <dbReference type="EMBL" id="JAD82162.1"/>
    </source>
</evidence>